<evidence type="ECO:0000256" key="1">
    <source>
        <dbReference type="SAM" id="SignalP"/>
    </source>
</evidence>
<protein>
    <recommendedName>
        <fullName evidence="4">Copper amine oxidase-like N-terminal domain-containing protein</fullName>
    </recommendedName>
</protein>
<dbReference type="EMBL" id="JAVDQH010000005">
    <property type="protein sequence ID" value="MDR6243694.1"/>
    <property type="molecule type" value="Genomic_DNA"/>
</dbReference>
<feature type="chain" id="PRO_5046281299" description="Copper amine oxidase-like N-terminal domain-containing protein" evidence="1">
    <location>
        <begin position="28"/>
        <end position="400"/>
    </location>
</feature>
<comment type="caution">
    <text evidence="2">The sequence shown here is derived from an EMBL/GenBank/DDBJ whole genome shotgun (WGS) entry which is preliminary data.</text>
</comment>
<name>A0ABU1IX04_9BACL</name>
<dbReference type="Proteomes" id="UP001185028">
    <property type="component" value="Unassembled WGS sequence"/>
</dbReference>
<dbReference type="InterPro" id="IPR036582">
    <property type="entry name" value="Mao_N_sf"/>
</dbReference>
<evidence type="ECO:0008006" key="4">
    <source>
        <dbReference type="Google" id="ProtNLM"/>
    </source>
</evidence>
<dbReference type="SUPFAM" id="SSF55383">
    <property type="entry name" value="Copper amine oxidase, domain N"/>
    <property type="match status" value="1"/>
</dbReference>
<feature type="signal peptide" evidence="1">
    <location>
        <begin position="1"/>
        <end position="27"/>
    </location>
</feature>
<dbReference type="RefSeq" id="WP_188776896.1">
    <property type="nucleotide sequence ID" value="NZ_BMMB01000008.1"/>
</dbReference>
<gene>
    <name evidence="2" type="ORF">JOC58_001587</name>
</gene>
<evidence type="ECO:0000313" key="2">
    <source>
        <dbReference type="EMBL" id="MDR6243694.1"/>
    </source>
</evidence>
<proteinExistence type="predicted"/>
<sequence length="400" mass="45193">MNKKRWTFLLLFTILLLSTLVAQQAQAASKSDYHYEINRGQDTNLSPLQGDVYKRNGILYVQLDDITGSYNLQASFDATGKRAGFNGWLRKLAVRDGSNMAIVNGKTAKMAKPAYFAKQKESKDPAVYVPFQFAVEALGGKYTGYNAKTKTVTAKDLPHYNVSYTIHDGITYGVQKDTGSLLSWDGKNQPVKMASLQNKDDLDWVSVKAKTTPKGLLLLTIDNSYGEPHNNNETYQLLFKNNKMICQTYDVLYWGSLSLIDSYNGNILLNDGKKLRVIEDGSGNILETIDLIKVGNMGANQRYSIEAMDDDMLLMRSNVDYRLYLVNRHNERSIIVYKEVLPASDQKDVEWVLNDTSGFIEHDKLEFNKRVGNTLYFTFHSPASTKSRIVTYDLSKLNSK</sequence>
<evidence type="ECO:0000313" key="3">
    <source>
        <dbReference type="Proteomes" id="UP001185028"/>
    </source>
</evidence>
<keyword evidence="1" id="KW-0732">Signal</keyword>
<accession>A0ABU1IX04</accession>
<organism evidence="2 3">
    <name type="scientific">Paenibacillus hunanensis</name>
    <dbReference type="NCBI Taxonomy" id="539262"/>
    <lineage>
        <taxon>Bacteria</taxon>
        <taxon>Bacillati</taxon>
        <taxon>Bacillota</taxon>
        <taxon>Bacilli</taxon>
        <taxon>Bacillales</taxon>
        <taxon>Paenibacillaceae</taxon>
        <taxon>Paenibacillus</taxon>
    </lineage>
</organism>
<keyword evidence="3" id="KW-1185">Reference proteome</keyword>
<reference evidence="2 3" key="1">
    <citation type="submission" date="2023-07" db="EMBL/GenBank/DDBJ databases">
        <title>Genomic Encyclopedia of Type Strains, Phase IV (KMG-IV): sequencing the most valuable type-strain genomes for metagenomic binning, comparative biology and taxonomic classification.</title>
        <authorList>
            <person name="Goeker M."/>
        </authorList>
    </citation>
    <scope>NUCLEOTIDE SEQUENCE [LARGE SCALE GENOMIC DNA]</scope>
    <source>
        <strain evidence="2 3">DSM 22170</strain>
    </source>
</reference>